<evidence type="ECO:0000256" key="6">
    <source>
        <dbReference type="HAMAP-Rule" id="MF_00074"/>
    </source>
</evidence>
<dbReference type="GO" id="GO:0005829">
    <property type="term" value="C:cytosol"/>
    <property type="evidence" value="ECO:0007669"/>
    <property type="project" value="TreeGrafter"/>
</dbReference>
<keyword evidence="2 6" id="KW-0698">rRNA processing</keyword>
<gene>
    <name evidence="6" type="primary">rsmG</name>
    <name evidence="7" type="ORF">SKA53_11868</name>
</gene>
<comment type="catalytic activity">
    <reaction evidence="6">
        <text>guanosine(527) in 16S rRNA + S-adenosyl-L-methionine = N(7)-methylguanosine(527) in 16S rRNA + S-adenosyl-L-homocysteine</text>
        <dbReference type="Rhea" id="RHEA:42732"/>
        <dbReference type="Rhea" id="RHEA-COMP:10209"/>
        <dbReference type="Rhea" id="RHEA-COMP:10210"/>
        <dbReference type="ChEBI" id="CHEBI:57856"/>
        <dbReference type="ChEBI" id="CHEBI:59789"/>
        <dbReference type="ChEBI" id="CHEBI:74269"/>
        <dbReference type="ChEBI" id="CHEBI:74480"/>
        <dbReference type="EC" id="2.1.1.170"/>
    </reaction>
</comment>
<dbReference type="InterPro" id="IPR029063">
    <property type="entry name" value="SAM-dependent_MTases_sf"/>
</dbReference>
<feature type="binding site" evidence="6">
    <location>
        <position position="83"/>
    </location>
    <ligand>
        <name>S-adenosyl-L-methionine</name>
        <dbReference type="ChEBI" id="CHEBI:59789"/>
    </ligand>
</feature>
<keyword evidence="5 6" id="KW-0949">S-adenosyl-L-methionine</keyword>
<keyword evidence="1 6" id="KW-0963">Cytoplasm</keyword>
<dbReference type="Proteomes" id="UP000004507">
    <property type="component" value="Unassembled WGS sequence"/>
</dbReference>
<keyword evidence="3 6" id="KW-0489">Methyltransferase</keyword>
<feature type="binding site" evidence="6">
    <location>
        <position position="146"/>
    </location>
    <ligand>
        <name>S-adenosyl-L-methionine</name>
        <dbReference type="ChEBI" id="CHEBI:59789"/>
    </ligand>
</feature>
<feature type="binding site" evidence="6">
    <location>
        <begin position="132"/>
        <end position="133"/>
    </location>
    <ligand>
        <name>S-adenosyl-L-methionine</name>
        <dbReference type="ChEBI" id="CHEBI:59789"/>
    </ligand>
</feature>
<dbReference type="EC" id="2.1.1.170" evidence="6"/>
<proteinExistence type="inferred from homology"/>
<dbReference type="STRING" id="314232.SKA53_11868"/>
<dbReference type="PANTHER" id="PTHR31760:SF0">
    <property type="entry name" value="S-ADENOSYL-L-METHIONINE-DEPENDENT METHYLTRANSFERASES SUPERFAMILY PROTEIN"/>
    <property type="match status" value="1"/>
</dbReference>
<evidence type="ECO:0000256" key="2">
    <source>
        <dbReference type="ARBA" id="ARBA00022552"/>
    </source>
</evidence>
<dbReference type="Pfam" id="PF02527">
    <property type="entry name" value="GidB"/>
    <property type="match status" value="1"/>
</dbReference>
<dbReference type="InterPro" id="IPR003682">
    <property type="entry name" value="rRNA_ssu_MeTfrase_G"/>
</dbReference>
<evidence type="ECO:0000313" key="8">
    <source>
        <dbReference type="Proteomes" id="UP000004507"/>
    </source>
</evidence>
<dbReference type="PIRSF" id="PIRSF003078">
    <property type="entry name" value="GidB"/>
    <property type="match status" value="1"/>
</dbReference>
<dbReference type="RefSeq" id="WP_007206315.1">
    <property type="nucleotide sequence ID" value="NZ_CH672414.1"/>
</dbReference>
<comment type="function">
    <text evidence="6">Specifically methylates the N7 position of guanine in position 527 of 16S rRNA.</text>
</comment>
<dbReference type="eggNOG" id="COG0357">
    <property type="taxonomic scope" value="Bacteria"/>
</dbReference>
<dbReference type="Gene3D" id="3.40.50.150">
    <property type="entry name" value="Vaccinia Virus protein VP39"/>
    <property type="match status" value="1"/>
</dbReference>
<evidence type="ECO:0000256" key="3">
    <source>
        <dbReference type="ARBA" id="ARBA00022603"/>
    </source>
</evidence>
<comment type="subcellular location">
    <subcellularLocation>
        <location evidence="6">Cytoplasm</location>
    </subcellularLocation>
</comment>
<comment type="caution">
    <text evidence="6">Lacks conserved residue(s) required for the propagation of feature annotation.</text>
</comment>
<evidence type="ECO:0000313" key="7">
    <source>
        <dbReference type="EMBL" id="EAQ07529.1"/>
    </source>
</evidence>
<dbReference type="EMBL" id="AAMS01000002">
    <property type="protein sequence ID" value="EAQ07529.1"/>
    <property type="molecule type" value="Genomic_DNA"/>
</dbReference>
<organism evidence="7 8">
    <name type="scientific">Yoonia vestfoldensis SKA53</name>
    <dbReference type="NCBI Taxonomy" id="314232"/>
    <lineage>
        <taxon>Bacteria</taxon>
        <taxon>Pseudomonadati</taxon>
        <taxon>Pseudomonadota</taxon>
        <taxon>Alphaproteobacteria</taxon>
        <taxon>Rhodobacterales</taxon>
        <taxon>Paracoccaceae</taxon>
        <taxon>Yoonia</taxon>
    </lineage>
</organism>
<comment type="caution">
    <text evidence="7">The sequence shown here is derived from an EMBL/GenBank/DDBJ whole genome shotgun (WGS) entry which is preliminary data.</text>
</comment>
<dbReference type="NCBIfam" id="TIGR00138">
    <property type="entry name" value="rsmG_gidB"/>
    <property type="match status" value="1"/>
</dbReference>
<name>A3V2E8_9RHOB</name>
<dbReference type="PANTHER" id="PTHR31760">
    <property type="entry name" value="S-ADENOSYL-L-METHIONINE-DEPENDENT METHYLTRANSFERASES SUPERFAMILY PROTEIN"/>
    <property type="match status" value="1"/>
</dbReference>
<dbReference type="GO" id="GO:0070043">
    <property type="term" value="F:rRNA (guanine-N7-)-methyltransferase activity"/>
    <property type="evidence" value="ECO:0007669"/>
    <property type="project" value="UniProtKB-UniRule"/>
</dbReference>
<dbReference type="AlphaFoldDB" id="A3V2E8"/>
<dbReference type="HAMAP" id="MF_00074">
    <property type="entry name" value="16SrRNA_methyltr_G"/>
    <property type="match status" value="1"/>
</dbReference>
<dbReference type="SUPFAM" id="SSF53335">
    <property type="entry name" value="S-adenosyl-L-methionine-dependent methyltransferases"/>
    <property type="match status" value="1"/>
</dbReference>
<accession>A3V2E8</accession>
<evidence type="ECO:0000256" key="5">
    <source>
        <dbReference type="ARBA" id="ARBA00022691"/>
    </source>
</evidence>
<keyword evidence="8" id="KW-1185">Reference proteome</keyword>
<reference evidence="7 8" key="1">
    <citation type="submission" date="2006-01" db="EMBL/GenBank/DDBJ databases">
        <authorList>
            <person name="Hagstrom A."/>
            <person name="Ferriera S."/>
            <person name="Johnson J."/>
            <person name="Kravitz S."/>
            <person name="Halpern A."/>
            <person name="Remington K."/>
            <person name="Beeson K."/>
            <person name="Tran B."/>
            <person name="Rogers Y.-H."/>
            <person name="Friedman R."/>
            <person name="Venter J.C."/>
        </authorList>
    </citation>
    <scope>NUCLEOTIDE SEQUENCE [LARGE SCALE GENOMIC DNA]</scope>
    <source>
        <strain evidence="7 8">SKA53</strain>
    </source>
</reference>
<feature type="binding site" evidence="6">
    <location>
        <position position="78"/>
    </location>
    <ligand>
        <name>S-adenosyl-L-methionine</name>
        <dbReference type="ChEBI" id="CHEBI:59789"/>
    </ligand>
</feature>
<comment type="similarity">
    <text evidence="6">Belongs to the methyltransferase superfamily. RNA methyltransferase RsmG family.</text>
</comment>
<evidence type="ECO:0000256" key="1">
    <source>
        <dbReference type="ARBA" id="ARBA00022490"/>
    </source>
</evidence>
<dbReference type="HOGENOM" id="CLU_065341_1_1_5"/>
<protein>
    <recommendedName>
        <fullName evidence="6">Ribosomal RNA small subunit methyltransferase G</fullName>
        <ecNumber evidence="6">2.1.1.170</ecNumber>
    </recommendedName>
    <alternativeName>
        <fullName evidence="6">16S rRNA 7-methylguanosine methyltransferase</fullName>
        <shortName evidence="6">16S rRNA m7G methyltransferase</shortName>
    </alternativeName>
</protein>
<sequence>MRWQRLGPDEMVDVGGIDVSRETLADLQAFAALVLKWTPKINLISASSHAMIWDRHVVDSVQVYRHAPDDFHLWLDIGSGGGFPGIVAAILGKARHPDAQFVLIESDQRKVAFLRTAIRELGLTARVLADRIEEVPPAGADVVSVRALGSVSFLLPLIMQHIHPAGLAIMHKGRQASTEIAEARQNWLFELEEQPSLTDPEARLLLIQRICRAA</sequence>
<evidence type="ECO:0000256" key="4">
    <source>
        <dbReference type="ARBA" id="ARBA00022679"/>
    </source>
</evidence>
<keyword evidence="4 6" id="KW-0808">Transferase</keyword>